<name>T0YK26_9ZZZZ</name>
<dbReference type="SUPFAM" id="SSF53448">
    <property type="entry name" value="Nucleotide-diphospho-sugar transferases"/>
    <property type="match status" value="1"/>
</dbReference>
<gene>
    <name evidence="2" type="ORF">B1A_18997</name>
</gene>
<reference evidence="2" key="2">
    <citation type="journal article" date="2014" name="ISME J.">
        <title>Microbial stratification in low pH oxic and suboxic macroscopic growths along an acid mine drainage.</title>
        <authorList>
            <person name="Mendez-Garcia C."/>
            <person name="Mesa V."/>
            <person name="Sprenger R.R."/>
            <person name="Richter M."/>
            <person name="Diez M.S."/>
            <person name="Solano J."/>
            <person name="Bargiela R."/>
            <person name="Golyshina O.V."/>
            <person name="Manteca A."/>
            <person name="Ramos J.L."/>
            <person name="Gallego J.R."/>
            <person name="Llorente I."/>
            <person name="Martins Dos Santos V.A."/>
            <person name="Jensen O.N."/>
            <person name="Pelaez A.I."/>
            <person name="Sanchez J."/>
            <person name="Ferrer M."/>
        </authorList>
    </citation>
    <scope>NUCLEOTIDE SEQUENCE</scope>
</reference>
<dbReference type="Gene3D" id="3.90.550.10">
    <property type="entry name" value="Spore Coat Polysaccharide Biosynthesis Protein SpsA, Chain A"/>
    <property type="match status" value="1"/>
</dbReference>
<organism evidence="2">
    <name type="scientific">mine drainage metagenome</name>
    <dbReference type="NCBI Taxonomy" id="410659"/>
    <lineage>
        <taxon>unclassified sequences</taxon>
        <taxon>metagenomes</taxon>
        <taxon>ecological metagenomes</taxon>
    </lineage>
</organism>
<comment type="caution">
    <text evidence="2">The sequence shown here is derived from an EMBL/GenBank/DDBJ whole genome shotgun (WGS) entry which is preliminary data.</text>
</comment>
<feature type="non-terminal residue" evidence="2">
    <location>
        <position position="80"/>
    </location>
</feature>
<accession>T0YK26</accession>
<sequence length="80" mass="9040">MRDTEVAKTSRIEEPSPARWAIGVFAHNEEQNIVNALESVRNSASIAQVHAYVLINGCTDRTERVVENYAQRNEWVTPIS</sequence>
<dbReference type="EMBL" id="AUZX01014016">
    <property type="protein sequence ID" value="EQD33508.1"/>
    <property type="molecule type" value="Genomic_DNA"/>
</dbReference>
<protein>
    <recommendedName>
        <fullName evidence="1">Glycosyltransferase 2-like domain-containing protein</fullName>
    </recommendedName>
</protein>
<proteinExistence type="predicted"/>
<evidence type="ECO:0000313" key="2">
    <source>
        <dbReference type="EMBL" id="EQD33508.1"/>
    </source>
</evidence>
<evidence type="ECO:0000259" key="1">
    <source>
        <dbReference type="Pfam" id="PF00535"/>
    </source>
</evidence>
<feature type="domain" description="Glycosyltransferase 2-like" evidence="1">
    <location>
        <begin position="23"/>
        <end position="74"/>
    </location>
</feature>
<dbReference type="Pfam" id="PF00535">
    <property type="entry name" value="Glycos_transf_2"/>
    <property type="match status" value="1"/>
</dbReference>
<dbReference type="InterPro" id="IPR029044">
    <property type="entry name" value="Nucleotide-diphossugar_trans"/>
</dbReference>
<dbReference type="InterPro" id="IPR001173">
    <property type="entry name" value="Glyco_trans_2-like"/>
</dbReference>
<reference evidence="2" key="1">
    <citation type="submission" date="2013-08" db="EMBL/GenBank/DDBJ databases">
        <authorList>
            <person name="Mendez C."/>
            <person name="Richter M."/>
            <person name="Ferrer M."/>
            <person name="Sanchez J."/>
        </authorList>
    </citation>
    <scope>NUCLEOTIDE SEQUENCE</scope>
</reference>
<dbReference type="AlphaFoldDB" id="T0YK26"/>